<evidence type="ECO:0000313" key="3">
    <source>
        <dbReference type="Proteomes" id="UP001273166"/>
    </source>
</evidence>
<sequence length="239" mass="26309">MEADNGSPDNGSADNVSADIGNADSGIAVNWESSSWDADSWDTAVNGVPVHGNILNAQPSQPGAIGPYGYPLRFAVRELRALFASGLKIFADNDLAQPLRYIGEYEGGRRRILHTSAHKSDNSSPLVSIRENWPAGSPPPLRHVETFTITVYNRLGVPPSIYGMDHIRCRPTTYEFSLPFQDPVTGALSVRTFQWRRAPVCHETRGIIPQGKRPGPHTGQPRPPEDTSDWDRRRGFVLV</sequence>
<dbReference type="EMBL" id="JAUDZG010000004">
    <property type="protein sequence ID" value="KAK3306142.1"/>
    <property type="molecule type" value="Genomic_DNA"/>
</dbReference>
<reference evidence="2" key="2">
    <citation type="submission" date="2023-06" db="EMBL/GenBank/DDBJ databases">
        <authorList>
            <consortium name="Lawrence Berkeley National Laboratory"/>
            <person name="Mondo S.J."/>
            <person name="Hensen N."/>
            <person name="Bonometti L."/>
            <person name="Westerberg I."/>
            <person name="Brannstrom I.O."/>
            <person name="Guillou S."/>
            <person name="Cros-Aarteil S."/>
            <person name="Calhoun S."/>
            <person name="Haridas S."/>
            <person name="Kuo A."/>
            <person name="Pangilinan J."/>
            <person name="Riley R."/>
            <person name="Labutti K."/>
            <person name="Andreopoulos B."/>
            <person name="Lipzen A."/>
            <person name="Chen C."/>
            <person name="Yanf M."/>
            <person name="Daum C."/>
            <person name="Ng V."/>
            <person name="Clum A."/>
            <person name="Steindorff A."/>
            <person name="Ohm R."/>
            <person name="Martin F."/>
            <person name="Silar P."/>
            <person name="Natvig D."/>
            <person name="Lalanne C."/>
            <person name="Gautier V."/>
            <person name="Ament-Velasquez S.L."/>
            <person name="Kruys A."/>
            <person name="Hutchinson M.I."/>
            <person name="Powell A.J."/>
            <person name="Barry K."/>
            <person name="Miller A.N."/>
            <person name="Grigoriev I.V."/>
            <person name="Debuchy R."/>
            <person name="Gladieux P."/>
            <person name="Thoren M.H."/>
            <person name="Johannesson H."/>
        </authorList>
    </citation>
    <scope>NUCLEOTIDE SEQUENCE</scope>
    <source>
        <strain evidence="2">CBS 333.67</strain>
    </source>
</reference>
<evidence type="ECO:0000313" key="2">
    <source>
        <dbReference type="EMBL" id="KAK3306142.1"/>
    </source>
</evidence>
<evidence type="ECO:0000256" key="1">
    <source>
        <dbReference type="SAM" id="MobiDB-lite"/>
    </source>
</evidence>
<proteinExistence type="predicted"/>
<feature type="region of interest" description="Disordered" evidence="1">
    <location>
        <begin position="204"/>
        <end position="234"/>
    </location>
</feature>
<dbReference type="RefSeq" id="XP_062721922.1">
    <property type="nucleotide sequence ID" value="XM_062869444.1"/>
</dbReference>
<organism evidence="2 3">
    <name type="scientific">Chaetomium strumarium</name>
    <dbReference type="NCBI Taxonomy" id="1170767"/>
    <lineage>
        <taxon>Eukaryota</taxon>
        <taxon>Fungi</taxon>
        <taxon>Dikarya</taxon>
        <taxon>Ascomycota</taxon>
        <taxon>Pezizomycotina</taxon>
        <taxon>Sordariomycetes</taxon>
        <taxon>Sordariomycetidae</taxon>
        <taxon>Sordariales</taxon>
        <taxon>Chaetomiaceae</taxon>
        <taxon>Chaetomium</taxon>
    </lineage>
</organism>
<gene>
    <name evidence="2" type="ORF">B0T15DRAFT_534480</name>
</gene>
<keyword evidence="3" id="KW-1185">Reference proteome</keyword>
<dbReference type="AlphaFoldDB" id="A0AAJ0GTY7"/>
<comment type="caution">
    <text evidence="2">The sequence shown here is derived from an EMBL/GenBank/DDBJ whole genome shotgun (WGS) entry which is preliminary data.</text>
</comment>
<feature type="compositionally biased region" description="Basic and acidic residues" evidence="1">
    <location>
        <begin position="223"/>
        <end position="234"/>
    </location>
</feature>
<dbReference type="GeneID" id="87888273"/>
<name>A0AAJ0GTY7_9PEZI</name>
<accession>A0AAJ0GTY7</accession>
<protein>
    <submittedName>
        <fullName evidence="2">Uncharacterized protein</fullName>
    </submittedName>
</protein>
<reference evidence="2" key="1">
    <citation type="journal article" date="2023" name="Mol. Phylogenet. Evol.">
        <title>Genome-scale phylogeny and comparative genomics of the fungal order Sordariales.</title>
        <authorList>
            <person name="Hensen N."/>
            <person name="Bonometti L."/>
            <person name="Westerberg I."/>
            <person name="Brannstrom I.O."/>
            <person name="Guillou S."/>
            <person name="Cros-Aarteil S."/>
            <person name="Calhoun S."/>
            <person name="Haridas S."/>
            <person name="Kuo A."/>
            <person name="Mondo S."/>
            <person name="Pangilinan J."/>
            <person name="Riley R."/>
            <person name="LaButti K."/>
            <person name="Andreopoulos B."/>
            <person name="Lipzen A."/>
            <person name="Chen C."/>
            <person name="Yan M."/>
            <person name="Daum C."/>
            <person name="Ng V."/>
            <person name="Clum A."/>
            <person name="Steindorff A."/>
            <person name="Ohm R.A."/>
            <person name="Martin F."/>
            <person name="Silar P."/>
            <person name="Natvig D.O."/>
            <person name="Lalanne C."/>
            <person name="Gautier V."/>
            <person name="Ament-Velasquez S.L."/>
            <person name="Kruys A."/>
            <person name="Hutchinson M.I."/>
            <person name="Powell A.J."/>
            <person name="Barry K."/>
            <person name="Miller A.N."/>
            <person name="Grigoriev I.V."/>
            <person name="Debuchy R."/>
            <person name="Gladieux P."/>
            <person name="Hiltunen Thoren M."/>
            <person name="Johannesson H."/>
        </authorList>
    </citation>
    <scope>NUCLEOTIDE SEQUENCE</scope>
    <source>
        <strain evidence="2">CBS 333.67</strain>
    </source>
</reference>
<dbReference type="Proteomes" id="UP001273166">
    <property type="component" value="Unassembled WGS sequence"/>
</dbReference>